<organism evidence="1">
    <name type="scientific">marine metagenome</name>
    <dbReference type="NCBI Taxonomy" id="408172"/>
    <lineage>
        <taxon>unclassified sequences</taxon>
        <taxon>metagenomes</taxon>
        <taxon>ecological metagenomes</taxon>
    </lineage>
</organism>
<protein>
    <submittedName>
        <fullName evidence="1">Uncharacterized protein</fullName>
    </submittedName>
</protein>
<gene>
    <name evidence="1" type="ORF">METZ01_LOCUS210969</name>
</gene>
<name>A0A382F5Z4_9ZZZZ</name>
<feature type="non-terminal residue" evidence="1">
    <location>
        <position position="1"/>
    </location>
</feature>
<reference evidence="1" key="1">
    <citation type="submission" date="2018-05" db="EMBL/GenBank/DDBJ databases">
        <authorList>
            <person name="Lanie J.A."/>
            <person name="Ng W.-L."/>
            <person name="Kazmierczak K.M."/>
            <person name="Andrzejewski T.M."/>
            <person name="Davidsen T.M."/>
            <person name="Wayne K.J."/>
            <person name="Tettelin H."/>
            <person name="Glass J.I."/>
            <person name="Rusch D."/>
            <person name="Podicherti R."/>
            <person name="Tsui H.-C.T."/>
            <person name="Winkler M.E."/>
        </authorList>
    </citation>
    <scope>NUCLEOTIDE SEQUENCE</scope>
</reference>
<sequence length="296" mass="33286">NLAQGVTVKDQIGLISGTWTRDQITEEGEVRTWTKQIEKAEKAHQFIETITIINSNGNKSTKWQLHFEVIPVAGKFLHFKGIKQRDINPNNPEKWKPSNISYIFQVDQNFYHELWDLASTSGSFKYRRVGSSTSVIDPSNMDVLKPLLGKFVGEFNNPGSKAYGASKEKSKITSTAELSKTGSVLKMSWIMNQGGDPAEKAFEAHGIYSYNPQVGSIVKQFQTSTGVLMNAVLISSSNNKLLWERTADTPSGKLYEHCLFDFSEPNTFKHVILKRTLNGIPQVNEENETIILKRVK</sequence>
<accession>A0A382F5Z4</accession>
<evidence type="ECO:0000313" key="1">
    <source>
        <dbReference type="EMBL" id="SVB58115.1"/>
    </source>
</evidence>
<dbReference type="EMBL" id="UINC01048056">
    <property type="protein sequence ID" value="SVB58115.1"/>
    <property type="molecule type" value="Genomic_DNA"/>
</dbReference>
<proteinExistence type="predicted"/>
<dbReference type="AlphaFoldDB" id="A0A382F5Z4"/>